<dbReference type="Gene3D" id="3.40.50.1820">
    <property type="entry name" value="alpha/beta hydrolase"/>
    <property type="match status" value="1"/>
</dbReference>
<dbReference type="SUPFAM" id="SSF53474">
    <property type="entry name" value="alpha/beta-Hydrolases"/>
    <property type="match status" value="1"/>
</dbReference>
<protein>
    <submittedName>
        <fullName evidence="3">Probable endo-1,4-beta-xylanase B</fullName>
        <ecNumber evidence="3">3.2.1.8</ecNumber>
    </submittedName>
</protein>
<dbReference type="PANTHER" id="PTHR48081:SF6">
    <property type="entry name" value="PEPTIDASE S9 PROLYL OLIGOPEPTIDASE CATALYTIC DOMAIN-CONTAINING PROTEIN"/>
    <property type="match status" value="1"/>
</dbReference>
<dbReference type="EnsemblBacteria" id="CAD73256">
    <property type="protein sequence ID" value="CAD73256"/>
    <property type="gene ID" value="RB3550"/>
</dbReference>
<keyword evidence="1 3" id="KW-0378">Hydrolase</keyword>
<evidence type="ECO:0000313" key="4">
    <source>
        <dbReference type="Proteomes" id="UP000001025"/>
    </source>
</evidence>
<dbReference type="PATRIC" id="fig|243090.15.peg.1643"/>
<reference evidence="3 4" key="1">
    <citation type="journal article" date="2003" name="Proc. Natl. Acad. Sci. U.S.A.">
        <title>Complete genome sequence of the marine planctomycete Pirellula sp. strain 1.</title>
        <authorList>
            <person name="Gloeckner F.O."/>
            <person name="Kube M."/>
            <person name="Bauer M."/>
            <person name="Teeling H."/>
            <person name="Lombardot T."/>
            <person name="Ludwig W."/>
            <person name="Gade D."/>
            <person name="Beck A."/>
            <person name="Borzym K."/>
            <person name="Heitmann K."/>
            <person name="Rabus R."/>
            <person name="Schlesner H."/>
            <person name="Amann R."/>
            <person name="Reinhardt R."/>
        </authorList>
    </citation>
    <scope>NUCLEOTIDE SEQUENCE [LARGE SCALE GENOMIC DNA]</scope>
    <source>
        <strain evidence="4">DSM 10527 / NCIMB 13988 / SH1</strain>
    </source>
</reference>
<gene>
    <name evidence="3" type="ordered locus">RB3550</name>
</gene>
<dbReference type="HOGENOM" id="CLU_012494_5_1_0"/>
<dbReference type="OrthoDB" id="9794725at2"/>
<dbReference type="Proteomes" id="UP000001025">
    <property type="component" value="Chromosome"/>
</dbReference>
<dbReference type="Pfam" id="PF20434">
    <property type="entry name" value="BD-FAE"/>
    <property type="match status" value="1"/>
</dbReference>
<sequence>MDYNLGPLLCPSYAPPCSGKSMNRIPGSSSPFWQTAIVATTAICVGFTSFVRADETPSKIPLWKDGAPGSEDRMHEAEVVTGTNVSNVHHPSITPYLPTKEASTGTAILIAPGGGHSKLCLGHEGDSLAKWFAERGVAAFVMRYRLCREPDSGYTLEGHAMDDTRRAIRMIRSKSKEWNLDPNRIGILGFSAGGELAAYSAMHPQPGKPDSSDPIERVSSRPDFQGLIYPGKSDTFTVSEGMPPAFVAFGFHDREDIAFGMAKVYLKYKEANVPCEMHVYSEAGHGFGFRENNKTAAGRWPERMLEWLTDRDLLVQN</sequence>
<dbReference type="AlphaFoldDB" id="Q7UU28"/>
<proteinExistence type="predicted"/>
<dbReference type="eggNOG" id="COG0657">
    <property type="taxonomic scope" value="Bacteria"/>
</dbReference>
<organism evidence="3 4">
    <name type="scientific">Rhodopirellula baltica (strain DSM 10527 / NCIMB 13988 / SH1)</name>
    <dbReference type="NCBI Taxonomy" id="243090"/>
    <lineage>
        <taxon>Bacteria</taxon>
        <taxon>Pseudomonadati</taxon>
        <taxon>Planctomycetota</taxon>
        <taxon>Planctomycetia</taxon>
        <taxon>Pirellulales</taxon>
        <taxon>Pirellulaceae</taxon>
        <taxon>Rhodopirellula</taxon>
    </lineage>
</organism>
<dbReference type="KEGG" id="rba:RB3550"/>
<accession>Q7UU28</accession>
<dbReference type="PANTHER" id="PTHR48081">
    <property type="entry name" value="AB HYDROLASE SUPERFAMILY PROTEIN C4A8.06C"/>
    <property type="match status" value="1"/>
</dbReference>
<dbReference type="InterPro" id="IPR050300">
    <property type="entry name" value="GDXG_lipolytic_enzyme"/>
</dbReference>
<evidence type="ECO:0000256" key="1">
    <source>
        <dbReference type="ARBA" id="ARBA00022801"/>
    </source>
</evidence>
<dbReference type="InParanoid" id="Q7UU28"/>
<dbReference type="EMBL" id="BX294139">
    <property type="protein sequence ID" value="CAD73256.1"/>
    <property type="molecule type" value="Genomic_DNA"/>
</dbReference>
<dbReference type="EC" id="3.2.1.8" evidence="3"/>
<evidence type="ECO:0000259" key="2">
    <source>
        <dbReference type="Pfam" id="PF20434"/>
    </source>
</evidence>
<dbReference type="InterPro" id="IPR029058">
    <property type="entry name" value="AB_hydrolase_fold"/>
</dbReference>
<dbReference type="GO" id="GO:0031176">
    <property type="term" value="F:endo-1,4-beta-xylanase activity"/>
    <property type="evidence" value="ECO:0007669"/>
    <property type="project" value="UniProtKB-EC"/>
</dbReference>
<dbReference type="InterPro" id="IPR049492">
    <property type="entry name" value="BD-FAE-like_dom"/>
</dbReference>
<keyword evidence="3" id="KW-0326">Glycosidase</keyword>
<evidence type="ECO:0000313" key="3">
    <source>
        <dbReference type="EMBL" id="CAD73256.1"/>
    </source>
</evidence>
<dbReference type="STRING" id="243090.RB3550"/>
<feature type="domain" description="BD-FAE-like" evidence="2">
    <location>
        <begin position="96"/>
        <end position="203"/>
    </location>
</feature>
<keyword evidence="4" id="KW-1185">Reference proteome</keyword>
<name>Q7UU28_RHOBA</name>